<evidence type="ECO:0000313" key="2">
    <source>
        <dbReference type="EMBL" id="KAK4187007.1"/>
    </source>
</evidence>
<proteinExistence type="predicted"/>
<dbReference type="AlphaFoldDB" id="A0AAN6WV42"/>
<feature type="compositionally biased region" description="Polar residues" evidence="1">
    <location>
        <begin position="67"/>
        <end position="90"/>
    </location>
</feature>
<reference evidence="2" key="1">
    <citation type="journal article" date="2023" name="Mol. Phylogenet. Evol.">
        <title>Genome-scale phylogeny and comparative genomics of the fungal order Sordariales.</title>
        <authorList>
            <person name="Hensen N."/>
            <person name="Bonometti L."/>
            <person name="Westerberg I."/>
            <person name="Brannstrom I.O."/>
            <person name="Guillou S."/>
            <person name="Cros-Aarteil S."/>
            <person name="Calhoun S."/>
            <person name="Haridas S."/>
            <person name="Kuo A."/>
            <person name="Mondo S."/>
            <person name="Pangilinan J."/>
            <person name="Riley R."/>
            <person name="LaButti K."/>
            <person name="Andreopoulos B."/>
            <person name="Lipzen A."/>
            <person name="Chen C."/>
            <person name="Yan M."/>
            <person name="Daum C."/>
            <person name="Ng V."/>
            <person name="Clum A."/>
            <person name="Steindorff A."/>
            <person name="Ohm R.A."/>
            <person name="Martin F."/>
            <person name="Silar P."/>
            <person name="Natvig D.O."/>
            <person name="Lalanne C."/>
            <person name="Gautier V."/>
            <person name="Ament-Velasquez S.L."/>
            <person name="Kruys A."/>
            <person name="Hutchinson M.I."/>
            <person name="Powell A.J."/>
            <person name="Barry K."/>
            <person name="Miller A.N."/>
            <person name="Grigoriev I.V."/>
            <person name="Debuchy R."/>
            <person name="Gladieux P."/>
            <person name="Hiltunen Thoren M."/>
            <person name="Johannesson H."/>
        </authorList>
    </citation>
    <scope>NUCLEOTIDE SEQUENCE</scope>
    <source>
        <strain evidence="2">PSN309</strain>
    </source>
</reference>
<dbReference type="EMBL" id="MU864411">
    <property type="protein sequence ID" value="KAK4187007.1"/>
    <property type="molecule type" value="Genomic_DNA"/>
</dbReference>
<keyword evidence="3" id="KW-1185">Reference proteome</keyword>
<dbReference type="Proteomes" id="UP001302126">
    <property type="component" value="Unassembled WGS sequence"/>
</dbReference>
<name>A0AAN6WV42_9PEZI</name>
<feature type="compositionally biased region" description="Polar residues" evidence="1">
    <location>
        <begin position="131"/>
        <end position="187"/>
    </location>
</feature>
<feature type="compositionally biased region" description="Polar residues" evidence="1">
    <location>
        <begin position="100"/>
        <end position="117"/>
    </location>
</feature>
<comment type="caution">
    <text evidence="2">The sequence shown here is derived from an EMBL/GenBank/DDBJ whole genome shotgun (WGS) entry which is preliminary data.</text>
</comment>
<evidence type="ECO:0000313" key="3">
    <source>
        <dbReference type="Proteomes" id="UP001302126"/>
    </source>
</evidence>
<feature type="compositionally biased region" description="Pro residues" evidence="1">
    <location>
        <begin position="189"/>
        <end position="203"/>
    </location>
</feature>
<gene>
    <name evidence="2" type="ORF">QBC35DRAFT_474937</name>
</gene>
<organism evidence="2 3">
    <name type="scientific">Podospora australis</name>
    <dbReference type="NCBI Taxonomy" id="1536484"/>
    <lineage>
        <taxon>Eukaryota</taxon>
        <taxon>Fungi</taxon>
        <taxon>Dikarya</taxon>
        <taxon>Ascomycota</taxon>
        <taxon>Pezizomycotina</taxon>
        <taxon>Sordariomycetes</taxon>
        <taxon>Sordariomycetidae</taxon>
        <taxon>Sordariales</taxon>
        <taxon>Podosporaceae</taxon>
        <taxon>Podospora</taxon>
    </lineage>
</organism>
<feature type="compositionally biased region" description="Polar residues" evidence="1">
    <location>
        <begin position="208"/>
        <end position="224"/>
    </location>
</feature>
<accession>A0AAN6WV42</accession>
<evidence type="ECO:0000256" key="1">
    <source>
        <dbReference type="SAM" id="MobiDB-lite"/>
    </source>
</evidence>
<sequence length="312" mass="33634">MYQLLPENGPPSDIFSDPTIYWSTQQALAATSDNSLLPWLEEGISQGYQPPAPAQQDIQQAWVQPNAAASTSTQGNYPTSGMVSPLSGPNTLPPHPPSTFQPYTTTPGNDPSQQSTGVLMPPPSGRHPLPSSRQSTFPPASTLPSQQTTSGTMLLKSGQNTVPARPPNTSQHTPAQSNNPAQPTTNIVMPPPPIPHRPVPPQPGIFQPSPTQPYHSTHQTTSGGTALPSLRPGESATQQPPQQHYIPPQVRRQQFQEPRPQIGRKFIWLVVSEKTSTAVIEEVRLEPIRTLCGFCDCGLSSLVSCRYGSTSH</sequence>
<feature type="region of interest" description="Disordered" evidence="1">
    <location>
        <begin position="47"/>
        <end position="245"/>
    </location>
</feature>
<reference evidence="2" key="2">
    <citation type="submission" date="2023-05" db="EMBL/GenBank/DDBJ databases">
        <authorList>
            <consortium name="Lawrence Berkeley National Laboratory"/>
            <person name="Steindorff A."/>
            <person name="Hensen N."/>
            <person name="Bonometti L."/>
            <person name="Westerberg I."/>
            <person name="Brannstrom I.O."/>
            <person name="Guillou S."/>
            <person name="Cros-Aarteil S."/>
            <person name="Calhoun S."/>
            <person name="Haridas S."/>
            <person name="Kuo A."/>
            <person name="Mondo S."/>
            <person name="Pangilinan J."/>
            <person name="Riley R."/>
            <person name="Labutti K."/>
            <person name="Andreopoulos B."/>
            <person name="Lipzen A."/>
            <person name="Chen C."/>
            <person name="Yanf M."/>
            <person name="Daum C."/>
            <person name="Ng V."/>
            <person name="Clum A."/>
            <person name="Ohm R."/>
            <person name="Martin F."/>
            <person name="Silar P."/>
            <person name="Natvig D."/>
            <person name="Lalanne C."/>
            <person name="Gautier V."/>
            <person name="Ament-Velasquez S.L."/>
            <person name="Kruys A."/>
            <person name="Hutchinson M.I."/>
            <person name="Powell A.J."/>
            <person name="Barry K."/>
            <person name="Miller A.N."/>
            <person name="Grigoriev I.V."/>
            <person name="Debuchy R."/>
            <person name="Gladieux P."/>
            <person name="Thoren M.H."/>
            <person name="Johannesson H."/>
        </authorList>
    </citation>
    <scope>NUCLEOTIDE SEQUENCE</scope>
    <source>
        <strain evidence="2">PSN309</strain>
    </source>
</reference>
<protein>
    <submittedName>
        <fullName evidence="2">Uncharacterized protein</fullName>
    </submittedName>
</protein>